<dbReference type="GO" id="GO:0009424">
    <property type="term" value="C:bacterial-type flagellum hook"/>
    <property type="evidence" value="ECO:0007669"/>
    <property type="project" value="UniProtKB-UniRule"/>
</dbReference>
<dbReference type="GO" id="GO:0009421">
    <property type="term" value="C:bacterial-type flagellum filament cap"/>
    <property type="evidence" value="ECO:0007669"/>
    <property type="project" value="InterPro"/>
</dbReference>
<evidence type="ECO:0000256" key="2">
    <source>
        <dbReference type="ARBA" id="ARBA00011255"/>
    </source>
</evidence>
<keyword evidence="9" id="KW-1185">Reference proteome</keyword>
<dbReference type="GO" id="GO:0007155">
    <property type="term" value="P:cell adhesion"/>
    <property type="evidence" value="ECO:0007669"/>
    <property type="project" value="InterPro"/>
</dbReference>
<dbReference type="PANTHER" id="PTHR30288">
    <property type="entry name" value="FLAGELLAR CAP/ASSEMBLY PROTEIN FLID"/>
    <property type="match status" value="1"/>
</dbReference>
<keyword evidence="8" id="KW-0282">Flagellum</keyword>
<evidence type="ECO:0000256" key="1">
    <source>
        <dbReference type="ARBA" id="ARBA00009764"/>
    </source>
</evidence>
<keyword evidence="4 5" id="KW-0975">Bacterial flagellum</keyword>
<dbReference type="GO" id="GO:0005576">
    <property type="term" value="C:extracellular region"/>
    <property type="evidence" value="ECO:0007669"/>
    <property type="project" value="UniProtKB-SubCell"/>
</dbReference>
<keyword evidence="8" id="KW-0966">Cell projection</keyword>
<sequence>MGMSVSGLGSGIDTASMVQQLMQVERQAGKGLTTAKAAAQSTVNVLTTLNGQMKSLGDLAKTFKPDTVTGASVFTGVTAASTNKDVATATATDKAAAGSLTFTVRSIAQAGSGAFDTTFKADQNVSDSDFSLKIGSGDKSADITVKAGMKIGDVAALINQSDAGVKATTVQVAPNTYKLQITSATSGAQSGVNVVGDTGAPTAASILGGFKQLTEPRDTVLQVGDEGTGYQVTSNTRDVKDVIPGVTISPVKVDANPVTIDLNADVDGMASKMEAFVKAANDAMGTITNNSKWDSDKKVGGPLLGDSLTRGLRDQLQNAFTGSATALPATLGISIERDGTLKFDKTKFTANYKNDPDAVTKAAGEISSTVENVSKQATSAADGALTNRIESERSSMKDYTTQLSKFEDRMALRESTLKQQFSAMESMLSKMQAQGNWLNGQLAGLM</sequence>
<dbReference type="InterPro" id="IPR010810">
    <property type="entry name" value="Flagellin_hook_IN_motif"/>
</dbReference>
<comment type="subunit">
    <text evidence="2 5">Homopentamer.</text>
</comment>
<dbReference type="InterPro" id="IPR003481">
    <property type="entry name" value="FliD_N"/>
</dbReference>
<comment type="caution">
    <text evidence="8">The sequence shown here is derived from an EMBL/GenBank/DDBJ whole genome shotgun (WGS) entry which is preliminary data.</text>
</comment>
<evidence type="ECO:0000256" key="3">
    <source>
        <dbReference type="ARBA" id="ARBA00023054"/>
    </source>
</evidence>
<feature type="domain" description="Flagellar hook-associated protein 2 C-terminal" evidence="7">
    <location>
        <begin position="229"/>
        <end position="433"/>
    </location>
</feature>
<dbReference type="Pfam" id="PF02465">
    <property type="entry name" value="FliD_N"/>
    <property type="match status" value="1"/>
</dbReference>
<evidence type="ECO:0000313" key="8">
    <source>
        <dbReference type="EMBL" id="GAB48128.1"/>
    </source>
</evidence>
<comment type="similarity">
    <text evidence="1 5">Belongs to the FliD family.</text>
</comment>
<evidence type="ECO:0000259" key="6">
    <source>
        <dbReference type="Pfam" id="PF02465"/>
    </source>
</evidence>
<dbReference type="EMBL" id="BAFE01000043">
    <property type="protein sequence ID" value="GAB48128.1"/>
    <property type="molecule type" value="Genomic_DNA"/>
</dbReference>
<organism evidence="8 9">
    <name type="scientific">Mobilicoccus pelagius NBRC 104925</name>
    <dbReference type="NCBI Taxonomy" id="1089455"/>
    <lineage>
        <taxon>Bacteria</taxon>
        <taxon>Bacillati</taxon>
        <taxon>Actinomycetota</taxon>
        <taxon>Actinomycetes</taxon>
        <taxon>Micrococcales</taxon>
        <taxon>Dermatophilaceae</taxon>
        <taxon>Mobilicoccus</taxon>
    </lineage>
</organism>
<comment type="function">
    <text evidence="5">Required for morphogenesis and for the elongation of the flagellar filament by facilitating polymerization of the flagellin monomers at the tip of growing filament. Forms a capping structure, which prevents flagellin subunits (transported through the central channel of the flagellum) from leaking out without polymerization at the distal end.</text>
</comment>
<dbReference type="Pfam" id="PF07195">
    <property type="entry name" value="FliD_C"/>
    <property type="match status" value="1"/>
</dbReference>
<proteinExistence type="inferred from homology"/>
<dbReference type="AlphaFoldDB" id="H5UQX0"/>
<dbReference type="RefSeq" id="WP_009482026.1">
    <property type="nucleotide sequence ID" value="NZ_BAFE01000043.1"/>
</dbReference>
<reference evidence="8 9" key="1">
    <citation type="submission" date="2012-02" db="EMBL/GenBank/DDBJ databases">
        <title>Whole genome shotgun sequence of Mobilicoccus pelagius NBRC 104925.</title>
        <authorList>
            <person name="Yoshida Y."/>
            <person name="Hosoyama A."/>
            <person name="Tsuchikane K."/>
            <person name="Katsumata H."/>
            <person name="Yamazaki S."/>
            <person name="Fujita N."/>
        </authorList>
    </citation>
    <scope>NUCLEOTIDE SEQUENCE [LARGE SCALE GENOMIC DNA]</scope>
    <source>
        <strain evidence="8 9">NBRC 104925</strain>
    </source>
</reference>
<dbReference type="InterPro" id="IPR010809">
    <property type="entry name" value="FliD_C"/>
</dbReference>
<evidence type="ECO:0000259" key="7">
    <source>
        <dbReference type="Pfam" id="PF07195"/>
    </source>
</evidence>
<dbReference type="Proteomes" id="UP000004367">
    <property type="component" value="Unassembled WGS sequence"/>
</dbReference>
<evidence type="ECO:0000256" key="4">
    <source>
        <dbReference type="ARBA" id="ARBA00023143"/>
    </source>
</evidence>
<gene>
    <name evidence="8" type="primary">fliD</name>
    <name evidence="8" type="ORF">MOPEL_060_00450</name>
</gene>
<keyword evidence="5" id="KW-0964">Secreted</keyword>
<evidence type="ECO:0000313" key="9">
    <source>
        <dbReference type="Proteomes" id="UP000004367"/>
    </source>
</evidence>
<keyword evidence="8" id="KW-0969">Cilium</keyword>
<dbReference type="InterPro" id="IPR040026">
    <property type="entry name" value="FliD"/>
</dbReference>
<feature type="domain" description="Flagellar hook-associated protein 2 N-terminal" evidence="6">
    <location>
        <begin position="10"/>
        <end position="110"/>
    </location>
</feature>
<dbReference type="Pfam" id="PF07196">
    <property type="entry name" value="Flagellin_IN"/>
    <property type="match status" value="1"/>
</dbReference>
<dbReference type="STRING" id="1089455.MOPEL_060_00450"/>
<dbReference type="PANTHER" id="PTHR30288:SF0">
    <property type="entry name" value="FLAGELLAR HOOK-ASSOCIATED PROTEIN 2"/>
    <property type="match status" value="1"/>
</dbReference>
<protein>
    <recommendedName>
        <fullName evidence="5">Flagellar hook-associated protein 2</fullName>
        <shortName evidence="5">HAP2</shortName>
    </recommendedName>
    <alternativeName>
        <fullName evidence="5">Flagellar cap protein</fullName>
    </alternativeName>
</protein>
<dbReference type="GO" id="GO:0071973">
    <property type="term" value="P:bacterial-type flagellum-dependent cell motility"/>
    <property type="evidence" value="ECO:0007669"/>
    <property type="project" value="TreeGrafter"/>
</dbReference>
<keyword evidence="3" id="KW-0175">Coiled coil</keyword>
<accession>H5UQX0</accession>
<evidence type="ECO:0000256" key="5">
    <source>
        <dbReference type="RuleBase" id="RU362066"/>
    </source>
</evidence>
<comment type="subcellular location">
    <subcellularLocation>
        <location evidence="5">Secreted</location>
    </subcellularLocation>
    <subcellularLocation>
        <location evidence="5">Bacterial flagellum</location>
    </subcellularLocation>
</comment>
<dbReference type="OrthoDB" id="5241527at2"/>
<name>H5UQX0_9MICO</name>
<dbReference type="eggNOG" id="COG1345">
    <property type="taxonomic scope" value="Bacteria"/>
</dbReference>